<evidence type="ECO:0000313" key="2">
    <source>
        <dbReference type="EMBL" id="SVA55428.1"/>
    </source>
</evidence>
<dbReference type="PANTHER" id="PTHR43081">
    <property type="entry name" value="ADENYLATE CYCLASE, TERMINAL-DIFFERENTIATION SPECIFIC-RELATED"/>
    <property type="match status" value="1"/>
</dbReference>
<dbReference type="GO" id="GO:0035556">
    <property type="term" value="P:intracellular signal transduction"/>
    <property type="evidence" value="ECO:0007669"/>
    <property type="project" value="InterPro"/>
</dbReference>
<dbReference type="InterPro" id="IPR029787">
    <property type="entry name" value="Nucleotide_cyclase"/>
</dbReference>
<protein>
    <recommendedName>
        <fullName evidence="1">Guanylate cyclase domain-containing protein</fullName>
    </recommendedName>
</protein>
<dbReference type="GO" id="GO:0006171">
    <property type="term" value="P:cAMP biosynthetic process"/>
    <property type="evidence" value="ECO:0007669"/>
    <property type="project" value="TreeGrafter"/>
</dbReference>
<proteinExistence type="predicted"/>
<dbReference type="PROSITE" id="PS50125">
    <property type="entry name" value="GUANYLATE_CYCLASE_2"/>
    <property type="match status" value="1"/>
</dbReference>
<dbReference type="CDD" id="cd07302">
    <property type="entry name" value="CHD"/>
    <property type="match status" value="1"/>
</dbReference>
<dbReference type="Pfam" id="PF00211">
    <property type="entry name" value="Guanylate_cyc"/>
    <property type="match status" value="1"/>
</dbReference>
<organism evidence="2">
    <name type="scientific">marine metagenome</name>
    <dbReference type="NCBI Taxonomy" id="408172"/>
    <lineage>
        <taxon>unclassified sequences</taxon>
        <taxon>metagenomes</taxon>
        <taxon>ecological metagenomes</taxon>
    </lineage>
</organism>
<feature type="non-terminal residue" evidence="2">
    <location>
        <position position="1"/>
    </location>
</feature>
<evidence type="ECO:0000259" key="1">
    <source>
        <dbReference type="PROSITE" id="PS50125"/>
    </source>
</evidence>
<dbReference type="SUPFAM" id="SSF55073">
    <property type="entry name" value="Nucleotide cyclase"/>
    <property type="match status" value="1"/>
</dbReference>
<dbReference type="InterPro" id="IPR001054">
    <property type="entry name" value="A/G_cyclase"/>
</dbReference>
<reference evidence="2" key="1">
    <citation type="submission" date="2018-05" db="EMBL/GenBank/DDBJ databases">
        <authorList>
            <person name="Lanie J.A."/>
            <person name="Ng W.-L."/>
            <person name="Kazmierczak K.M."/>
            <person name="Andrzejewski T.M."/>
            <person name="Davidsen T.M."/>
            <person name="Wayne K.J."/>
            <person name="Tettelin H."/>
            <person name="Glass J.I."/>
            <person name="Rusch D."/>
            <person name="Podicherti R."/>
            <person name="Tsui H.-C.T."/>
            <person name="Winkler M.E."/>
        </authorList>
    </citation>
    <scope>NUCLEOTIDE SEQUENCE</scope>
</reference>
<dbReference type="PANTHER" id="PTHR43081:SF1">
    <property type="entry name" value="ADENYLATE CYCLASE, TERMINAL-DIFFERENTIATION SPECIFIC"/>
    <property type="match status" value="1"/>
</dbReference>
<accession>A0A381WT60</accession>
<dbReference type="Gene3D" id="3.30.70.1230">
    <property type="entry name" value="Nucleotide cyclase"/>
    <property type="match status" value="1"/>
</dbReference>
<sequence length="173" mass="19994">NIVYSMQHRIGLNCGKMVTGNMGSEMRMNYTMMGDTVNLAARLESSAKQYGVYNFVGENIYEETKDEFIFRFLDFVQVKGKNIPVKVYELVSAKDNADNHTVNLIKVFEEGLDHYYQQQWDKALAHFKKAEGMEDHFTSRNTTPSAVFIERCTMFKDNPPGKDWDGVWMMTSK</sequence>
<gene>
    <name evidence="2" type="ORF">METZ01_LOCUS108282</name>
</gene>
<dbReference type="EMBL" id="UINC01012733">
    <property type="protein sequence ID" value="SVA55428.1"/>
    <property type="molecule type" value="Genomic_DNA"/>
</dbReference>
<name>A0A381WT60_9ZZZZ</name>
<dbReference type="AlphaFoldDB" id="A0A381WT60"/>
<dbReference type="InterPro" id="IPR050697">
    <property type="entry name" value="Adenylyl/Guanylyl_Cyclase_3/4"/>
</dbReference>
<feature type="domain" description="Guanylate cyclase" evidence="1">
    <location>
        <begin position="1"/>
        <end position="44"/>
    </location>
</feature>